<sequence>MGKTLGPTGEFFKRRDEWRKHPMLGLQQGLRPFLLSPSSTTIFFSLSLRSGVDFQCKEQSLDIVMFQFPSVVCCNKLHTDI</sequence>
<name>A0ABR2SCY3_9ROSI</name>
<proteinExistence type="predicted"/>
<gene>
    <name evidence="1" type="ORF">V6N11_003121</name>
</gene>
<accession>A0ABR2SCY3</accession>
<reference evidence="1 2" key="1">
    <citation type="journal article" date="2024" name="G3 (Bethesda)">
        <title>Genome assembly of Hibiscus sabdariffa L. provides insights into metabolisms of medicinal natural products.</title>
        <authorList>
            <person name="Kim T."/>
        </authorList>
    </citation>
    <scope>NUCLEOTIDE SEQUENCE [LARGE SCALE GENOMIC DNA]</scope>
    <source>
        <strain evidence="1">TK-2024</strain>
        <tissue evidence="1">Old leaves</tissue>
    </source>
</reference>
<organism evidence="1 2">
    <name type="scientific">Hibiscus sabdariffa</name>
    <name type="common">roselle</name>
    <dbReference type="NCBI Taxonomy" id="183260"/>
    <lineage>
        <taxon>Eukaryota</taxon>
        <taxon>Viridiplantae</taxon>
        <taxon>Streptophyta</taxon>
        <taxon>Embryophyta</taxon>
        <taxon>Tracheophyta</taxon>
        <taxon>Spermatophyta</taxon>
        <taxon>Magnoliopsida</taxon>
        <taxon>eudicotyledons</taxon>
        <taxon>Gunneridae</taxon>
        <taxon>Pentapetalae</taxon>
        <taxon>rosids</taxon>
        <taxon>malvids</taxon>
        <taxon>Malvales</taxon>
        <taxon>Malvaceae</taxon>
        <taxon>Malvoideae</taxon>
        <taxon>Hibiscus</taxon>
    </lineage>
</organism>
<keyword evidence="2" id="KW-1185">Reference proteome</keyword>
<dbReference type="Proteomes" id="UP001396334">
    <property type="component" value="Unassembled WGS sequence"/>
</dbReference>
<evidence type="ECO:0000313" key="2">
    <source>
        <dbReference type="Proteomes" id="UP001396334"/>
    </source>
</evidence>
<protein>
    <submittedName>
        <fullName evidence="1">Uncharacterized protein</fullName>
    </submittedName>
</protein>
<evidence type="ECO:0000313" key="1">
    <source>
        <dbReference type="EMBL" id="KAK9022883.1"/>
    </source>
</evidence>
<comment type="caution">
    <text evidence="1">The sequence shown here is derived from an EMBL/GenBank/DDBJ whole genome shotgun (WGS) entry which is preliminary data.</text>
</comment>
<dbReference type="EMBL" id="JBBPBN010000015">
    <property type="protein sequence ID" value="KAK9022883.1"/>
    <property type="molecule type" value="Genomic_DNA"/>
</dbReference>